<keyword evidence="3" id="KW-1185">Reference proteome</keyword>
<dbReference type="Proteomes" id="UP000186817">
    <property type="component" value="Unassembled WGS sequence"/>
</dbReference>
<dbReference type="Gene3D" id="3.40.50.720">
    <property type="entry name" value="NAD(P)-binding Rossmann-like Domain"/>
    <property type="match status" value="2"/>
</dbReference>
<proteinExistence type="predicted"/>
<organism evidence="2 3">
    <name type="scientific">Symbiodinium microadriaticum</name>
    <name type="common">Dinoflagellate</name>
    <name type="synonym">Zooxanthella microadriatica</name>
    <dbReference type="NCBI Taxonomy" id="2951"/>
    <lineage>
        <taxon>Eukaryota</taxon>
        <taxon>Sar</taxon>
        <taxon>Alveolata</taxon>
        <taxon>Dinophyceae</taxon>
        <taxon>Suessiales</taxon>
        <taxon>Symbiodiniaceae</taxon>
        <taxon>Symbiodinium</taxon>
    </lineage>
</organism>
<dbReference type="EMBL" id="LSRX01000476">
    <property type="protein sequence ID" value="OLP96209.1"/>
    <property type="molecule type" value="Genomic_DNA"/>
</dbReference>
<dbReference type="SUPFAM" id="SSF51735">
    <property type="entry name" value="NAD(P)-binding Rossmann-fold domains"/>
    <property type="match status" value="1"/>
</dbReference>
<reference evidence="2 3" key="1">
    <citation type="submission" date="2016-02" db="EMBL/GenBank/DDBJ databases">
        <title>Genome analysis of coral dinoflagellate symbionts highlights evolutionary adaptations to a symbiotic lifestyle.</title>
        <authorList>
            <person name="Aranda M."/>
            <person name="Li Y."/>
            <person name="Liew Y.J."/>
            <person name="Baumgarten S."/>
            <person name="Simakov O."/>
            <person name="Wilson M."/>
            <person name="Piel J."/>
            <person name="Ashoor H."/>
            <person name="Bougouffa S."/>
            <person name="Bajic V.B."/>
            <person name="Ryu T."/>
            <person name="Ravasi T."/>
            <person name="Bayer T."/>
            <person name="Micklem G."/>
            <person name="Kim H."/>
            <person name="Bhak J."/>
            <person name="Lajeunesse T.C."/>
            <person name="Voolstra C.R."/>
        </authorList>
    </citation>
    <scope>NUCLEOTIDE SEQUENCE [LARGE SCALE GENOMIC DNA]</scope>
    <source>
        <strain evidence="2 3">CCMP2467</strain>
    </source>
</reference>
<evidence type="ECO:0000313" key="2">
    <source>
        <dbReference type="EMBL" id="OLP96209.1"/>
    </source>
</evidence>
<dbReference type="PANTHER" id="PTHR42898:SF6">
    <property type="entry name" value="NADP-DEPENDENT MANNITOL DEHYDROGENASE"/>
    <property type="match status" value="1"/>
</dbReference>
<comment type="caution">
    <text evidence="2">The sequence shown here is derived from an EMBL/GenBank/DDBJ whole genome shotgun (WGS) entry which is preliminary data.</text>
</comment>
<dbReference type="InterPro" id="IPR036291">
    <property type="entry name" value="NAD(P)-bd_dom_sf"/>
</dbReference>
<keyword evidence="1" id="KW-0560">Oxidoreductase</keyword>
<dbReference type="InterPro" id="IPR002347">
    <property type="entry name" value="SDR_fam"/>
</dbReference>
<name>A0A1Q9DM35_SYMMI</name>
<dbReference type="Pfam" id="PF00106">
    <property type="entry name" value="adh_short"/>
    <property type="match status" value="1"/>
</dbReference>
<dbReference type="OrthoDB" id="1393670at2759"/>
<evidence type="ECO:0000256" key="1">
    <source>
        <dbReference type="ARBA" id="ARBA00023002"/>
    </source>
</evidence>
<dbReference type="PRINTS" id="PR00081">
    <property type="entry name" value="GDHRDH"/>
</dbReference>
<dbReference type="AlphaFoldDB" id="A0A1Q9DM35"/>
<gene>
    <name evidence="2" type="primary">TR1</name>
    <name evidence="2" type="ORF">AK812_SmicGene21591</name>
</gene>
<dbReference type="PANTHER" id="PTHR42898">
    <property type="entry name" value="TROPINONE REDUCTASE"/>
    <property type="match status" value="1"/>
</dbReference>
<protein>
    <submittedName>
        <fullName evidence="2">Tropinone reductase 1</fullName>
    </submittedName>
</protein>
<dbReference type="GO" id="GO:0016491">
    <property type="term" value="F:oxidoreductase activity"/>
    <property type="evidence" value="ECO:0007669"/>
    <property type="project" value="UniProtKB-KW"/>
</dbReference>
<dbReference type="InterPro" id="IPR045000">
    <property type="entry name" value="TR"/>
</dbReference>
<accession>A0A1Q9DM35</accession>
<sequence>MARTRHGAHSVFLDPNFWLTLAPSCRQSALSPAFAFDISAPPAMTSTSRWSLQGFKAVVTGSTQGLGLAVAKEMLQLGAEVVIMSHKPAEVEVLVAYVEKLWGGSLDGLVNNVGTNVRKPIHEATEGEYYNMMRTNLDSCWFL</sequence>
<evidence type="ECO:0000313" key="3">
    <source>
        <dbReference type="Proteomes" id="UP000186817"/>
    </source>
</evidence>